<protein>
    <submittedName>
        <fullName evidence="11">4Fe-4S dicluster domain-containing protein</fullName>
    </submittedName>
</protein>
<dbReference type="GO" id="GO:0015948">
    <property type="term" value="P:methanogenesis"/>
    <property type="evidence" value="ECO:0007669"/>
    <property type="project" value="UniProtKB-KW"/>
</dbReference>
<dbReference type="Proteomes" id="UP000630660">
    <property type="component" value="Unassembled WGS sequence"/>
</dbReference>
<keyword evidence="7" id="KW-0560">Oxidoreductase</keyword>
<keyword evidence="5" id="KW-0285">Flavoprotein</keyword>
<evidence type="ECO:0000256" key="9">
    <source>
        <dbReference type="ARBA" id="ARBA00023014"/>
    </source>
</evidence>
<reference evidence="11" key="1">
    <citation type="submission" date="2019-11" db="EMBL/GenBank/DDBJ databases">
        <title>Microbial mats filling the niche in hypersaline microbial mats.</title>
        <authorList>
            <person name="Wong H.L."/>
            <person name="Macleod F.I."/>
            <person name="White R.A. III"/>
            <person name="Burns B.P."/>
        </authorList>
    </citation>
    <scope>NUCLEOTIDE SEQUENCE</scope>
    <source>
        <strain evidence="11">Bin_327</strain>
    </source>
</reference>
<feature type="domain" description="4Fe-4S ferredoxin-type" evidence="10">
    <location>
        <begin position="605"/>
        <end position="634"/>
    </location>
</feature>
<name>A0A9D5K9G7_UNCW3</name>
<evidence type="ECO:0000256" key="4">
    <source>
        <dbReference type="ARBA" id="ARBA00022723"/>
    </source>
</evidence>
<dbReference type="SUPFAM" id="SSF54862">
    <property type="entry name" value="4Fe-4S ferredoxins"/>
    <property type="match status" value="1"/>
</dbReference>
<comment type="similarity">
    <text evidence="2">Belongs to the HdrA family.</text>
</comment>
<feature type="domain" description="4Fe-4S ferredoxin-type" evidence="10">
    <location>
        <begin position="572"/>
        <end position="601"/>
    </location>
</feature>
<proteinExistence type="inferred from homology"/>
<sequence length="651" mass="71104">MRIGVYVCHCGGNISEVVDVKAVAEAAERLPDVVLVRTNEHMCSELGQNLVYNDIKEHNLDKVVIAACSPQFHEKTFRNTLSKAGLNPYVLEMANIREQCSWTHHDQPELATKKAGDLTSAAVAKARLDEPLGSKKIPIGNRVLVIGGGIAGIQAALDLGDAGFKVHLVERKPSIGGKMAQLSRTFPTEDCSACILSPKMADVPANPNITLLTNSEVEKVEGYVGNFEVTVRQKPRYVDADKCVTCKMCEPKCPVKVPDEFEEGLATRKAIYVPFDFAVPYKHVIDPSVCLRLTRGGDICGNCQKECPHDAVDFDQKETIHDIVVDTIIVATGYEPFDAERKKAFGYGKFDNVITGLEMERMISCSAEGRELRPIGKRIAFIQCVGSRDEHVGNEYCSRICCMYSTKLSQLLKREDPSREVYVFYTDLRSFGKGFEEYYKRAQDSGVKFVRGRPAELFENPDTRRVNLKVEDTLSRQVIESEFDLVVLATGLEPGKGTLKIAETMTLGRTSDGFLREAHPKFKPVDTLTEGVFIAGAAQGPKDIPDTVAQASAAASRAIRLMNQGEVEAEPITATINEGLCSACGTCVTMCPYEAISLVEKEGHKVAEVNEVLCKGCGSCAGACPTGAAQQKHYKTAQLRAMLTAVLAGEA</sequence>
<dbReference type="FunFam" id="3.50.50.60:FF:000644">
    <property type="entry name" value="H(2):CoB-CoM heterodisulfide,ferredoxin reductase subunit A"/>
    <property type="match status" value="1"/>
</dbReference>
<evidence type="ECO:0000256" key="2">
    <source>
        <dbReference type="ARBA" id="ARBA00006561"/>
    </source>
</evidence>
<organism evidence="11 12">
    <name type="scientific">candidate division WOR-3 bacterium</name>
    <dbReference type="NCBI Taxonomy" id="2052148"/>
    <lineage>
        <taxon>Bacteria</taxon>
        <taxon>Bacteria division WOR-3</taxon>
    </lineage>
</organism>
<feature type="domain" description="4Fe-4S ferredoxin-type" evidence="10">
    <location>
        <begin position="281"/>
        <end position="317"/>
    </location>
</feature>
<dbReference type="InterPro" id="IPR017896">
    <property type="entry name" value="4Fe4S_Fe-S-bd"/>
</dbReference>
<dbReference type="GO" id="GO:0016491">
    <property type="term" value="F:oxidoreductase activity"/>
    <property type="evidence" value="ECO:0007669"/>
    <property type="project" value="UniProtKB-KW"/>
</dbReference>
<dbReference type="GO" id="GO:0051539">
    <property type="term" value="F:4 iron, 4 sulfur cluster binding"/>
    <property type="evidence" value="ECO:0007669"/>
    <property type="project" value="UniProtKB-KW"/>
</dbReference>
<dbReference type="InterPro" id="IPR039650">
    <property type="entry name" value="HdrA-like"/>
</dbReference>
<dbReference type="AlphaFoldDB" id="A0A9D5K9G7"/>
<evidence type="ECO:0000313" key="12">
    <source>
        <dbReference type="Proteomes" id="UP000630660"/>
    </source>
</evidence>
<evidence type="ECO:0000256" key="3">
    <source>
        <dbReference type="ARBA" id="ARBA00022485"/>
    </source>
</evidence>
<keyword evidence="4" id="KW-0479">Metal-binding</keyword>
<dbReference type="Pfam" id="PF12838">
    <property type="entry name" value="Fer4_7"/>
    <property type="match status" value="1"/>
</dbReference>
<keyword evidence="8" id="KW-0408">Iron</keyword>
<keyword evidence="5" id="KW-0274">FAD</keyword>
<dbReference type="SUPFAM" id="SSF51905">
    <property type="entry name" value="FAD/NAD(P)-binding domain"/>
    <property type="match status" value="1"/>
</dbReference>
<dbReference type="Pfam" id="PF12831">
    <property type="entry name" value="FAD_oxidored"/>
    <property type="match status" value="1"/>
</dbReference>
<dbReference type="InterPro" id="IPR036188">
    <property type="entry name" value="FAD/NAD-bd_sf"/>
</dbReference>
<dbReference type="InterPro" id="IPR017900">
    <property type="entry name" value="4Fe4S_Fe_S_CS"/>
</dbReference>
<comment type="caution">
    <text evidence="11">The sequence shown here is derived from an EMBL/GenBank/DDBJ whole genome shotgun (WGS) entry which is preliminary data.</text>
</comment>
<keyword evidence="9" id="KW-0411">Iron-sulfur</keyword>
<gene>
    <name evidence="11" type="ORF">GF359_06215</name>
</gene>
<comment type="cofactor">
    <cofactor evidence="1">
        <name>FAD</name>
        <dbReference type="ChEBI" id="CHEBI:57692"/>
    </cofactor>
</comment>
<feature type="domain" description="4Fe-4S ferredoxin-type" evidence="10">
    <location>
        <begin position="234"/>
        <end position="264"/>
    </location>
</feature>
<dbReference type="PROSITE" id="PS00198">
    <property type="entry name" value="4FE4S_FER_1"/>
    <property type="match status" value="3"/>
</dbReference>
<dbReference type="EMBL" id="WJKJ01000205">
    <property type="protein sequence ID" value="MBD3364793.1"/>
    <property type="molecule type" value="Genomic_DNA"/>
</dbReference>
<keyword evidence="6" id="KW-0484">Methanogenesis</keyword>
<keyword evidence="3" id="KW-0004">4Fe-4S</keyword>
<evidence type="ECO:0000256" key="6">
    <source>
        <dbReference type="ARBA" id="ARBA00022994"/>
    </source>
</evidence>
<accession>A0A9D5K9G7</accession>
<evidence type="ECO:0000256" key="7">
    <source>
        <dbReference type="ARBA" id="ARBA00023002"/>
    </source>
</evidence>
<evidence type="ECO:0000313" key="11">
    <source>
        <dbReference type="EMBL" id="MBD3364793.1"/>
    </source>
</evidence>
<dbReference type="PANTHER" id="PTHR43498:SF1">
    <property type="entry name" value="COB--COM HETERODISULFIDE REDUCTASE IRON-SULFUR SUBUNIT A"/>
    <property type="match status" value="1"/>
</dbReference>
<dbReference type="GO" id="GO:0046872">
    <property type="term" value="F:metal ion binding"/>
    <property type="evidence" value="ECO:0007669"/>
    <property type="project" value="UniProtKB-KW"/>
</dbReference>
<evidence type="ECO:0000256" key="8">
    <source>
        <dbReference type="ARBA" id="ARBA00023004"/>
    </source>
</evidence>
<evidence type="ECO:0000256" key="5">
    <source>
        <dbReference type="ARBA" id="ARBA00022827"/>
    </source>
</evidence>
<evidence type="ECO:0000256" key="1">
    <source>
        <dbReference type="ARBA" id="ARBA00001974"/>
    </source>
</evidence>
<dbReference type="PANTHER" id="PTHR43498">
    <property type="entry name" value="FERREDOXIN:COB-COM HETERODISULFIDE REDUCTASE SUBUNIT A"/>
    <property type="match status" value="1"/>
</dbReference>
<dbReference type="Gene3D" id="3.40.50.720">
    <property type="entry name" value="NAD(P)-binding Rossmann-like Domain"/>
    <property type="match status" value="1"/>
</dbReference>
<dbReference type="PROSITE" id="PS51379">
    <property type="entry name" value="4FE4S_FER_2"/>
    <property type="match status" value="4"/>
</dbReference>
<dbReference type="Gene3D" id="3.30.70.20">
    <property type="match status" value="2"/>
</dbReference>
<evidence type="ECO:0000259" key="10">
    <source>
        <dbReference type="PROSITE" id="PS51379"/>
    </source>
</evidence>